<feature type="region of interest" description="Disordered" evidence="7">
    <location>
        <begin position="77"/>
        <end position="110"/>
    </location>
</feature>
<evidence type="ECO:0000256" key="1">
    <source>
        <dbReference type="ARBA" id="ARBA00004123"/>
    </source>
</evidence>
<feature type="region of interest" description="Disordered" evidence="7">
    <location>
        <begin position="531"/>
        <end position="559"/>
    </location>
</feature>
<evidence type="ECO:0000313" key="9">
    <source>
        <dbReference type="EMBL" id="KAE8348667.1"/>
    </source>
</evidence>
<dbReference type="InterPro" id="IPR009057">
    <property type="entry name" value="Homeodomain-like_sf"/>
</dbReference>
<feature type="DNA-binding region" description="Homeobox" evidence="5">
    <location>
        <begin position="190"/>
        <end position="250"/>
    </location>
</feature>
<dbReference type="InterPro" id="IPR050453">
    <property type="entry name" value="LIM_Homeobox_TF"/>
</dbReference>
<organism evidence="9 10">
    <name type="scientific">Aspergillus coremiiformis</name>
    <dbReference type="NCBI Taxonomy" id="138285"/>
    <lineage>
        <taxon>Eukaryota</taxon>
        <taxon>Fungi</taxon>
        <taxon>Dikarya</taxon>
        <taxon>Ascomycota</taxon>
        <taxon>Pezizomycotina</taxon>
        <taxon>Eurotiomycetes</taxon>
        <taxon>Eurotiomycetidae</taxon>
        <taxon>Eurotiales</taxon>
        <taxon>Aspergillaceae</taxon>
        <taxon>Aspergillus</taxon>
        <taxon>Aspergillus subgen. Circumdati</taxon>
    </lineage>
</organism>
<dbReference type="PANTHER" id="PTHR24208">
    <property type="entry name" value="LIM/HOMEOBOX PROTEIN LHX"/>
    <property type="match status" value="1"/>
</dbReference>
<dbReference type="InterPro" id="IPR001356">
    <property type="entry name" value="HD"/>
</dbReference>
<sequence length="582" mass="63680">MSISRPCAWLSSLPPPSSSHLTAITNNWSTPSWNTEQAPTRAKVVSRSPRSLEGESELAKTSVDMQSAVLKAENAFPTAAPVGAPNSVRYSGVEMPSDTSGNRNTQAEGDASLSRMKLERLNHSEPLLAIPRGGSSPQIPRELTPEAKTRDEEEQREHEKDNGEAGASSDDGSGSPGEKMTALDPKTEKKKMKRFRLTHNQTRFLMSEFTRQAHPDAAHRERLSREIPGLTPRQVQVWFQNRRAKLKRLTSNDRERMLKSRALPEDFDTTQVLRTPFDSKTTSETPILLTDGLQRLNDDDYVISPLSSASTTGNGFPSAAADRNLEGYVSNGSLTNRAVPAPVPDLHRNNRSAFPFARSSSFSEASFNPSLHFPGRYSRPGEPLSHPSMPYGRRPVEYGINRPGNGMVVGYDGHRQLEGSVSPTGQPDQSVPYSVDGHSTIAFLPLMIVLGADFSSIGQQLHTYQSPLTMPSKGFGGLEMNSHMQSHGRHIPALQSLPVSDTPDYRHYSYPHHPYSLSTAMPYTQANASSMSLPASFPSDTGSASHGSVGGSAEDRINNPPQVLDSLRAKFGSQPFEYANYL</sequence>
<dbReference type="SUPFAM" id="SSF46689">
    <property type="entry name" value="Homeodomain-like"/>
    <property type="match status" value="1"/>
</dbReference>
<dbReference type="OrthoDB" id="6159439at2759"/>
<evidence type="ECO:0000256" key="7">
    <source>
        <dbReference type="SAM" id="MobiDB-lite"/>
    </source>
</evidence>
<keyword evidence="4 5" id="KW-0539">Nucleus</keyword>
<evidence type="ECO:0000313" key="10">
    <source>
        <dbReference type="Proteomes" id="UP000327118"/>
    </source>
</evidence>
<dbReference type="Proteomes" id="UP000327118">
    <property type="component" value="Unassembled WGS sequence"/>
</dbReference>
<dbReference type="PANTHER" id="PTHR24208:SF166">
    <property type="entry name" value="LIM HOMEOBOX TRANSCRIPTION FACTOR 1 ALPHA, ISOFORM B"/>
    <property type="match status" value="1"/>
</dbReference>
<accession>A0A5N6YTB4</accession>
<dbReference type="AlphaFoldDB" id="A0A5N6YTB4"/>
<feature type="domain" description="Homeobox" evidence="8">
    <location>
        <begin position="188"/>
        <end position="249"/>
    </location>
</feature>
<feature type="region of interest" description="Disordered" evidence="7">
    <location>
        <begin position="29"/>
        <end position="61"/>
    </location>
</feature>
<feature type="compositionally biased region" description="Basic and acidic residues" evidence="7">
    <location>
        <begin position="143"/>
        <end position="163"/>
    </location>
</feature>
<name>A0A5N6YTB4_9EURO</name>
<dbReference type="Pfam" id="PF00046">
    <property type="entry name" value="Homeodomain"/>
    <property type="match status" value="1"/>
</dbReference>
<dbReference type="SMART" id="SM00389">
    <property type="entry name" value="HOX"/>
    <property type="match status" value="1"/>
</dbReference>
<dbReference type="PROSITE" id="PS50071">
    <property type="entry name" value="HOMEOBOX_2"/>
    <property type="match status" value="1"/>
</dbReference>
<dbReference type="GO" id="GO:0000981">
    <property type="term" value="F:DNA-binding transcription factor activity, RNA polymerase II-specific"/>
    <property type="evidence" value="ECO:0007669"/>
    <property type="project" value="TreeGrafter"/>
</dbReference>
<gene>
    <name evidence="9" type="ORF">BDV28DRAFT_81578</name>
</gene>
<dbReference type="CDD" id="cd00086">
    <property type="entry name" value="homeodomain"/>
    <property type="match status" value="1"/>
</dbReference>
<evidence type="ECO:0000256" key="6">
    <source>
        <dbReference type="RuleBase" id="RU000682"/>
    </source>
</evidence>
<feature type="compositionally biased region" description="Polar residues" evidence="7">
    <location>
        <begin position="29"/>
        <end position="38"/>
    </location>
</feature>
<feature type="region of interest" description="Disordered" evidence="7">
    <location>
        <begin position="125"/>
        <end position="193"/>
    </location>
</feature>
<reference evidence="10" key="1">
    <citation type="submission" date="2019-04" db="EMBL/GenBank/DDBJ databases">
        <title>Friends and foes A comparative genomics studyof 23 Aspergillus species from section Flavi.</title>
        <authorList>
            <consortium name="DOE Joint Genome Institute"/>
            <person name="Kjaerbolling I."/>
            <person name="Vesth T."/>
            <person name="Frisvad J.C."/>
            <person name="Nybo J.L."/>
            <person name="Theobald S."/>
            <person name="Kildgaard S."/>
            <person name="Isbrandt T."/>
            <person name="Kuo A."/>
            <person name="Sato A."/>
            <person name="Lyhne E.K."/>
            <person name="Kogle M.E."/>
            <person name="Wiebenga A."/>
            <person name="Kun R.S."/>
            <person name="Lubbers R.J."/>
            <person name="Makela M.R."/>
            <person name="Barry K."/>
            <person name="Chovatia M."/>
            <person name="Clum A."/>
            <person name="Daum C."/>
            <person name="Haridas S."/>
            <person name="He G."/>
            <person name="LaButti K."/>
            <person name="Lipzen A."/>
            <person name="Mondo S."/>
            <person name="Riley R."/>
            <person name="Salamov A."/>
            <person name="Simmons B.A."/>
            <person name="Magnuson J.K."/>
            <person name="Henrissat B."/>
            <person name="Mortensen U.H."/>
            <person name="Larsen T.O."/>
            <person name="Devries R.P."/>
            <person name="Grigoriev I.V."/>
            <person name="Machida M."/>
            <person name="Baker S.E."/>
            <person name="Andersen M.R."/>
        </authorList>
    </citation>
    <scope>NUCLEOTIDE SEQUENCE [LARGE SCALE GENOMIC DNA]</scope>
    <source>
        <strain evidence="10">CBS 553.77</strain>
    </source>
</reference>
<evidence type="ECO:0000256" key="4">
    <source>
        <dbReference type="ARBA" id="ARBA00023242"/>
    </source>
</evidence>
<dbReference type="GO" id="GO:0005634">
    <property type="term" value="C:nucleus"/>
    <property type="evidence" value="ECO:0007669"/>
    <property type="project" value="UniProtKB-SubCell"/>
</dbReference>
<proteinExistence type="predicted"/>
<keyword evidence="2 5" id="KW-0238">DNA-binding</keyword>
<comment type="subcellular location">
    <subcellularLocation>
        <location evidence="1 5 6">Nucleus</location>
    </subcellularLocation>
</comment>
<keyword evidence="3 5" id="KW-0371">Homeobox</keyword>
<dbReference type="Gene3D" id="1.10.10.60">
    <property type="entry name" value="Homeodomain-like"/>
    <property type="match status" value="1"/>
</dbReference>
<keyword evidence="10" id="KW-1185">Reference proteome</keyword>
<evidence type="ECO:0000259" key="8">
    <source>
        <dbReference type="PROSITE" id="PS50071"/>
    </source>
</evidence>
<dbReference type="EMBL" id="ML739425">
    <property type="protein sequence ID" value="KAE8348667.1"/>
    <property type="molecule type" value="Genomic_DNA"/>
</dbReference>
<evidence type="ECO:0000256" key="2">
    <source>
        <dbReference type="ARBA" id="ARBA00023125"/>
    </source>
</evidence>
<protein>
    <recommendedName>
        <fullName evidence="8">Homeobox domain-containing protein</fullName>
    </recommendedName>
</protein>
<feature type="compositionally biased region" description="Polar residues" evidence="7">
    <location>
        <begin position="531"/>
        <end position="541"/>
    </location>
</feature>
<evidence type="ECO:0000256" key="3">
    <source>
        <dbReference type="ARBA" id="ARBA00023155"/>
    </source>
</evidence>
<evidence type="ECO:0000256" key="5">
    <source>
        <dbReference type="PROSITE-ProRule" id="PRU00108"/>
    </source>
</evidence>
<feature type="compositionally biased region" description="Polar residues" evidence="7">
    <location>
        <begin position="97"/>
        <end position="107"/>
    </location>
</feature>
<dbReference type="GO" id="GO:0000977">
    <property type="term" value="F:RNA polymerase II transcription regulatory region sequence-specific DNA binding"/>
    <property type="evidence" value="ECO:0007669"/>
    <property type="project" value="TreeGrafter"/>
</dbReference>
<feature type="compositionally biased region" description="Low complexity" evidence="7">
    <location>
        <begin position="164"/>
        <end position="178"/>
    </location>
</feature>